<dbReference type="EMBL" id="JAWJYN010000003">
    <property type="protein sequence ID" value="MDZ8162730.1"/>
    <property type="molecule type" value="Genomic_DNA"/>
</dbReference>
<gene>
    <name evidence="2" type="ORF">R2Q92_12885</name>
</gene>
<keyword evidence="3" id="KW-1185">Reference proteome</keyword>
<feature type="chain" id="PRO_5046630044" description="Secreted protein" evidence="1">
    <location>
        <begin position="27"/>
        <end position="112"/>
    </location>
</feature>
<name>A0ABU5N9G9_9MICO</name>
<evidence type="ECO:0008006" key="4">
    <source>
        <dbReference type="Google" id="ProtNLM"/>
    </source>
</evidence>
<protein>
    <recommendedName>
        <fullName evidence="4">Secreted protein</fullName>
    </recommendedName>
</protein>
<organism evidence="2 3">
    <name type="scientific">Microbacterium aquimaris</name>
    <dbReference type="NCBI Taxonomy" id="459816"/>
    <lineage>
        <taxon>Bacteria</taxon>
        <taxon>Bacillati</taxon>
        <taxon>Actinomycetota</taxon>
        <taxon>Actinomycetes</taxon>
        <taxon>Micrococcales</taxon>
        <taxon>Microbacteriaceae</taxon>
        <taxon>Microbacterium</taxon>
    </lineage>
</organism>
<keyword evidence="1" id="KW-0732">Signal</keyword>
<dbReference type="RefSeq" id="WP_194422903.1">
    <property type="nucleotide sequence ID" value="NZ_BAAAPT010000001.1"/>
</dbReference>
<dbReference type="Proteomes" id="UP001291912">
    <property type="component" value="Unassembled WGS sequence"/>
</dbReference>
<evidence type="ECO:0000256" key="1">
    <source>
        <dbReference type="SAM" id="SignalP"/>
    </source>
</evidence>
<sequence>MNRTLAIATIAATLLAVTACSSPADGDGDGGEDTSAAATIAERVLNEGEGLCASDMGGESYPVVEVVSVEENGDEANVEVLAETEDGREFSGELTIDLVEECATYISLVGSL</sequence>
<evidence type="ECO:0000313" key="3">
    <source>
        <dbReference type="Proteomes" id="UP001291912"/>
    </source>
</evidence>
<proteinExistence type="predicted"/>
<dbReference type="PROSITE" id="PS51257">
    <property type="entry name" value="PROKAR_LIPOPROTEIN"/>
    <property type="match status" value="1"/>
</dbReference>
<comment type="caution">
    <text evidence="2">The sequence shown here is derived from an EMBL/GenBank/DDBJ whole genome shotgun (WGS) entry which is preliminary data.</text>
</comment>
<reference evidence="2 3" key="1">
    <citation type="submission" date="2023-10" db="EMBL/GenBank/DDBJ databases">
        <title>Microbacterium xanthum sp. nov., isolated from seaweed.</title>
        <authorList>
            <person name="Lee S.D."/>
        </authorList>
    </citation>
    <scope>NUCLEOTIDE SEQUENCE [LARGE SCALE GENOMIC DNA]</scope>
    <source>
        <strain evidence="2 3">KCTC 19124</strain>
    </source>
</reference>
<feature type="signal peptide" evidence="1">
    <location>
        <begin position="1"/>
        <end position="26"/>
    </location>
</feature>
<accession>A0ABU5N9G9</accession>
<evidence type="ECO:0000313" key="2">
    <source>
        <dbReference type="EMBL" id="MDZ8162730.1"/>
    </source>
</evidence>